<dbReference type="AlphaFoldDB" id="A0A090Z0F6"/>
<evidence type="ECO:0000313" key="5">
    <source>
        <dbReference type="Proteomes" id="UP000264294"/>
    </source>
</evidence>
<keyword evidence="5" id="KW-1185">Reference proteome</keyword>
<keyword evidence="1" id="KW-1133">Transmembrane helix</keyword>
<accession>A0A090Z0F6</accession>
<feature type="transmembrane region" description="Helical" evidence="1">
    <location>
        <begin position="111"/>
        <end position="129"/>
    </location>
</feature>
<dbReference type="RefSeq" id="WP_042980510.1">
    <property type="nucleotide sequence ID" value="NZ_JMQC01000008.1"/>
</dbReference>
<dbReference type="Pfam" id="PF11667">
    <property type="entry name" value="DUF3267"/>
    <property type="match status" value="1"/>
</dbReference>
<keyword evidence="1" id="KW-0472">Membrane</keyword>
<dbReference type="STRING" id="1405.B7492_25535"/>
<reference evidence="3 5" key="2">
    <citation type="submission" date="2018-08" db="EMBL/GenBank/DDBJ databases">
        <title>Bacillus clarus sp. nov. strain PS00077A.</title>
        <authorList>
            <person name="Mendez Acevedo M."/>
            <person name="Carroll L."/>
            <person name="Mukherjee M."/>
            <person name="Wiedmann M."/>
            <person name="Kovac J."/>
        </authorList>
    </citation>
    <scope>NUCLEOTIDE SEQUENCE [LARGE SCALE GENOMIC DNA]</scope>
    <source>
        <strain evidence="3 5">PS00077A</strain>
    </source>
</reference>
<feature type="transmembrane region" description="Helical" evidence="1">
    <location>
        <begin position="46"/>
        <end position="64"/>
    </location>
</feature>
<organism evidence="2 4">
    <name type="scientific">Bacillus clarus</name>
    <dbReference type="NCBI Taxonomy" id="2338372"/>
    <lineage>
        <taxon>Bacteria</taxon>
        <taxon>Bacillati</taxon>
        <taxon>Bacillota</taxon>
        <taxon>Bacilli</taxon>
        <taxon>Bacillales</taxon>
        <taxon>Bacillaceae</taxon>
        <taxon>Bacillus</taxon>
        <taxon>Bacillus cereus group</taxon>
    </lineage>
</organism>
<evidence type="ECO:0000313" key="2">
    <source>
        <dbReference type="EMBL" id="KFN04082.1"/>
    </source>
</evidence>
<gene>
    <name evidence="3" type="ORF">D0U04_04690</name>
    <name evidence="2" type="ORF">DJ93_1809</name>
</gene>
<keyword evidence="1" id="KW-0812">Transmembrane</keyword>
<evidence type="ECO:0000256" key="1">
    <source>
        <dbReference type="SAM" id="Phobius"/>
    </source>
</evidence>
<proteinExistence type="predicted"/>
<name>A0A090Z0F6_9BACI</name>
<dbReference type="InterPro" id="IPR021683">
    <property type="entry name" value="DUF3267"/>
</dbReference>
<dbReference type="Proteomes" id="UP000264294">
    <property type="component" value="Unassembled WGS sequence"/>
</dbReference>
<dbReference type="EMBL" id="JMQC01000008">
    <property type="protein sequence ID" value="KFN04082.1"/>
    <property type="molecule type" value="Genomic_DNA"/>
</dbReference>
<evidence type="ECO:0000313" key="3">
    <source>
        <dbReference type="EMBL" id="RFT68170.1"/>
    </source>
</evidence>
<sequence>MEQRKETIVSVSMFKLNVYLVIIIIAMMIGISSLHTFLFEEFQIEITLPIMFLFIIVMITLVCIHEAIHLIGFRYIGGVPWSELEWGVNLKLGVAYAHSKRPITVKQMKKVLMLPFVPTGILPIVIGVAMNVPALSFLGVFLTAGCIGDLVLYQKVSKFPDDAMVMDHPRKPQFTVYE</sequence>
<feature type="transmembrane region" description="Helical" evidence="1">
    <location>
        <begin position="12"/>
        <end position="34"/>
    </location>
</feature>
<comment type="caution">
    <text evidence="2">The sequence shown here is derived from an EMBL/GenBank/DDBJ whole genome shotgun (WGS) entry which is preliminary data.</text>
</comment>
<evidence type="ECO:0000313" key="4">
    <source>
        <dbReference type="Proteomes" id="UP000029389"/>
    </source>
</evidence>
<reference evidence="2 4" key="1">
    <citation type="submission" date="2014-04" db="EMBL/GenBank/DDBJ databases">
        <authorList>
            <person name="Bishop-Lilly K.A."/>
            <person name="Broomall S.M."/>
            <person name="Chain P.S."/>
            <person name="Chertkov O."/>
            <person name="Coyne S.R."/>
            <person name="Daligault H.E."/>
            <person name="Davenport K.W."/>
            <person name="Erkkila T."/>
            <person name="Frey K.G."/>
            <person name="Gibbons H.S."/>
            <person name="Gu W."/>
            <person name="Jaissle J."/>
            <person name="Johnson S.L."/>
            <person name="Koroleva G.I."/>
            <person name="Ladner J.T."/>
            <person name="Lo C.-C."/>
            <person name="Minogue T.D."/>
            <person name="Munk C."/>
            <person name="Palacios G.F."/>
            <person name="Redden C.L."/>
            <person name="Rosenzweig C.N."/>
            <person name="Scholz M.B."/>
            <person name="Teshima H."/>
            <person name="Xu Y."/>
        </authorList>
    </citation>
    <scope>NUCLEOTIDE SEQUENCE [LARGE SCALE GENOMIC DNA]</scope>
    <source>
        <strain evidence="2 4">BHP</strain>
    </source>
</reference>
<protein>
    <submittedName>
        <fullName evidence="3">DUF3267 domain-containing protein</fullName>
    </submittedName>
</protein>
<dbReference type="Proteomes" id="UP000029389">
    <property type="component" value="Unassembled WGS sequence"/>
</dbReference>
<dbReference type="PATRIC" id="fig|1405.8.peg.2006"/>
<feature type="transmembrane region" description="Helical" evidence="1">
    <location>
        <begin position="135"/>
        <end position="153"/>
    </location>
</feature>
<dbReference type="EMBL" id="QVOD01000003">
    <property type="protein sequence ID" value="RFT68170.1"/>
    <property type="molecule type" value="Genomic_DNA"/>
</dbReference>